<organism evidence="8 9">
    <name type="scientific">Mycoplasma haematolamae (strain Purdue)</name>
    <dbReference type="NCBI Taxonomy" id="1212765"/>
    <lineage>
        <taxon>Bacteria</taxon>
        <taxon>Bacillati</taxon>
        <taxon>Mycoplasmatota</taxon>
        <taxon>Mollicutes</taxon>
        <taxon>Mycoplasmataceae</taxon>
        <taxon>Mycoplasma</taxon>
    </lineage>
</organism>
<dbReference type="InterPro" id="IPR013849">
    <property type="entry name" value="DNA_helicase_Holl-junc_RuvA_I"/>
</dbReference>
<keyword evidence="2 6" id="KW-0227">DNA damage</keyword>
<dbReference type="GO" id="GO:0005524">
    <property type="term" value="F:ATP binding"/>
    <property type="evidence" value="ECO:0007669"/>
    <property type="project" value="InterPro"/>
</dbReference>
<name>I7C743_MYCHA</name>
<dbReference type="GO" id="GO:0006281">
    <property type="term" value="P:DNA repair"/>
    <property type="evidence" value="ECO:0007669"/>
    <property type="project" value="UniProtKB-UniRule"/>
</dbReference>
<dbReference type="EMBL" id="CP003731">
    <property type="protein sequence ID" value="AFO52382.1"/>
    <property type="molecule type" value="Genomic_DNA"/>
</dbReference>
<accession>I7C743</accession>
<dbReference type="GO" id="GO:0048476">
    <property type="term" value="C:Holliday junction resolvase complex"/>
    <property type="evidence" value="ECO:0007669"/>
    <property type="project" value="UniProtKB-UniRule"/>
</dbReference>
<feature type="domain" description="DNA helicase Holliday junction RuvA type" evidence="7">
    <location>
        <begin position="2"/>
        <end position="49"/>
    </location>
</feature>
<dbReference type="Proteomes" id="UP000006502">
    <property type="component" value="Chromosome"/>
</dbReference>
<comment type="subcellular location">
    <subcellularLocation>
        <location evidence="6">Cytoplasm</location>
    </subcellularLocation>
</comment>
<evidence type="ECO:0000256" key="4">
    <source>
        <dbReference type="ARBA" id="ARBA00023172"/>
    </source>
</evidence>
<reference evidence="9" key="2">
    <citation type="submission" date="2012-07" db="EMBL/GenBank/DDBJ databases">
        <title>Complete genome sequence of 'Candidatus Mycoplasma haemolamae'.</title>
        <authorList>
            <person name="Guimaraes A.M.S."/>
            <person name="Toth B."/>
            <person name="Santos A.P."/>
            <person name="Nascimento N.C."/>
            <person name="Sojka J.E."/>
            <person name="Messick J.B."/>
        </authorList>
    </citation>
    <scope>NUCLEOTIDE SEQUENCE [LARGE SCALE GENOMIC DNA]</scope>
    <source>
        <strain evidence="9">Purdue</strain>
    </source>
</reference>
<dbReference type="AlphaFoldDB" id="I7C743"/>
<comment type="caution">
    <text evidence="6">Lacks conserved residue(s) required for the propagation of feature annotation.</text>
</comment>
<dbReference type="GO" id="GO:0000400">
    <property type="term" value="F:four-way junction DNA binding"/>
    <property type="evidence" value="ECO:0007669"/>
    <property type="project" value="UniProtKB-UniRule"/>
</dbReference>
<dbReference type="HAMAP" id="MF_00031">
    <property type="entry name" value="DNA_HJ_migration_RuvA"/>
    <property type="match status" value="1"/>
</dbReference>
<protein>
    <recommendedName>
        <fullName evidence="6">Holliday junction branch migration complex subunit RuvA</fullName>
    </recommendedName>
</protein>
<feature type="region of interest" description="Domain III" evidence="6">
    <location>
        <begin position="144"/>
        <end position="207"/>
    </location>
</feature>
<dbReference type="Gene3D" id="1.10.150.20">
    <property type="entry name" value="5' to 3' exonuclease, C-terminal subdomain"/>
    <property type="match status" value="1"/>
</dbReference>
<gene>
    <name evidence="6" type="primary">ruvA</name>
    <name evidence="8" type="ordered locus">MHLP_04010</name>
</gene>
<evidence type="ECO:0000259" key="7">
    <source>
        <dbReference type="Pfam" id="PF01330"/>
    </source>
</evidence>
<dbReference type="OrthoDB" id="5293449at2"/>
<dbReference type="InterPro" id="IPR000085">
    <property type="entry name" value="RuvA"/>
</dbReference>
<dbReference type="Pfam" id="PF14520">
    <property type="entry name" value="HHH_5"/>
    <property type="match status" value="1"/>
</dbReference>
<dbReference type="Pfam" id="PF01330">
    <property type="entry name" value="RuvA_N"/>
    <property type="match status" value="1"/>
</dbReference>
<dbReference type="SUPFAM" id="SSF47781">
    <property type="entry name" value="RuvA domain 2-like"/>
    <property type="match status" value="1"/>
</dbReference>
<dbReference type="InterPro" id="IPR012340">
    <property type="entry name" value="NA-bd_OB-fold"/>
</dbReference>
<evidence type="ECO:0000256" key="6">
    <source>
        <dbReference type="HAMAP-Rule" id="MF_00031"/>
    </source>
</evidence>
<dbReference type="STRING" id="1212765.MHLP_04010"/>
<dbReference type="PATRIC" id="fig|1212765.3.peg.909"/>
<comment type="subunit">
    <text evidence="6">Homotetramer. Forms an RuvA(8)-RuvB(12)-Holliday junction (HJ) complex. HJ DNA is sandwiched between 2 RuvA tetramers; dsDNA enters through RuvA and exits via RuvB. An RuvB hexamer assembles on each DNA strand where it exits the tetramer. Each RuvB hexamer is contacted by two RuvA subunits (via domain III) on 2 adjacent RuvB subunits; this complex drives branch migration. In the full resolvosome a probable DNA-RuvA(4)-RuvB(12)-RuvC(2) complex forms which resolves the HJ.</text>
</comment>
<keyword evidence="8" id="KW-0067">ATP-binding</keyword>
<evidence type="ECO:0000256" key="3">
    <source>
        <dbReference type="ARBA" id="ARBA00023125"/>
    </source>
</evidence>
<keyword evidence="4 6" id="KW-0233">DNA recombination</keyword>
<dbReference type="GO" id="GO:0009378">
    <property type="term" value="F:four-way junction helicase activity"/>
    <property type="evidence" value="ECO:0007669"/>
    <property type="project" value="InterPro"/>
</dbReference>
<proteinExistence type="inferred from homology"/>
<evidence type="ECO:0000256" key="2">
    <source>
        <dbReference type="ARBA" id="ARBA00022763"/>
    </source>
</evidence>
<keyword evidence="8" id="KW-0378">Hydrolase</keyword>
<dbReference type="InterPro" id="IPR010994">
    <property type="entry name" value="RuvA_2-like"/>
</dbReference>
<evidence type="ECO:0000256" key="1">
    <source>
        <dbReference type="ARBA" id="ARBA00022490"/>
    </source>
</evidence>
<keyword evidence="5 6" id="KW-0234">DNA repair</keyword>
<sequence>MYYIKGKIEGVFKNYVLLEANSIGYKIYLSNSISLEEGKEYLLYIFQDIKVEGKNQLVSNLYGFLSSRETELFSLLLTIKGIGCKTALTILTNNWEKILSLANSDEKIKLSELRGFNIRSATLFIQAVKGTKFQKQAKENPSLLSANSVKEIWDENEIITSLTEIGYKWDAIKKTLDIVREQKAQFGDLNSIINECLRTISRVSYAQ</sequence>
<dbReference type="Gene3D" id="2.40.50.140">
    <property type="entry name" value="Nucleic acid-binding proteins"/>
    <property type="match status" value="1"/>
</dbReference>
<keyword evidence="1 6" id="KW-0963">Cytoplasm</keyword>
<keyword evidence="8" id="KW-0547">Nucleotide-binding</keyword>
<dbReference type="GO" id="GO:0006310">
    <property type="term" value="P:DNA recombination"/>
    <property type="evidence" value="ECO:0007669"/>
    <property type="project" value="UniProtKB-UniRule"/>
</dbReference>
<evidence type="ECO:0000313" key="8">
    <source>
        <dbReference type="EMBL" id="AFO52382.1"/>
    </source>
</evidence>
<reference evidence="8 9" key="1">
    <citation type="journal article" date="2012" name="J. Bacteriol.">
        <title>Genome Sequence of "Candidatus Mycoplasma haemolamae" Strain Purdue, a Red Blood Cell Pathogen of Alpacas (Vicugna pacos) and Llamas (Lama glama).</title>
        <authorList>
            <person name="Guimaraes A.M."/>
            <person name="Toth B."/>
            <person name="Santos A.P."/>
            <person name="do Nascimento N.C."/>
            <person name="Kritchevsky J.E."/>
            <person name="Messick J.B."/>
        </authorList>
    </citation>
    <scope>NUCLEOTIDE SEQUENCE [LARGE SCALE GENOMIC DNA]</scope>
    <source>
        <strain evidence="8 9">Purdue</strain>
    </source>
</reference>
<dbReference type="KEGG" id="mhl:MHLP_04010"/>
<dbReference type="HOGENOM" id="CLU_087936_1_1_14"/>
<comment type="similarity">
    <text evidence="6">Belongs to the RuvA family.</text>
</comment>
<dbReference type="NCBIfam" id="TIGR00084">
    <property type="entry name" value="ruvA"/>
    <property type="match status" value="1"/>
</dbReference>
<keyword evidence="3 6" id="KW-0238">DNA-binding</keyword>
<comment type="domain">
    <text evidence="6">Has three domains with a flexible linker between the domains II and III and assumes an 'L' shape. Domain III is highly mobile and contacts RuvB.</text>
</comment>
<dbReference type="GO" id="GO:0005737">
    <property type="term" value="C:cytoplasm"/>
    <property type="evidence" value="ECO:0007669"/>
    <property type="project" value="UniProtKB-SubCell"/>
</dbReference>
<evidence type="ECO:0000256" key="5">
    <source>
        <dbReference type="ARBA" id="ARBA00023204"/>
    </source>
</evidence>
<keyword evidence="8" id="KW-0347">Helicase</keyword>
<comment type="function">
    <text evidence="6">The RuvA-RuvB-RuvC complex processes Holliday junction (HJ) DNA during genetic recombination and DNA repair, while the RuvA-RuvB complex plays an important role in the rescue of blocked DNA replication forks via replication fork reversal (RFR). RuvA specifically binds to HJ cruciform DNA, conferring on it an open structure. The RuvB hexamer acts as an ATP-dependent pump, pulling dsDNA into and through the RuvAB complex. HJ branch migration allows RuvC to scan DNA until it finds its consensus sequence, where it cleaves and resolves the cruciform DNA.</text>
</comment>
<evidence type="ECO:0000313" key="9">
    <source>
        <dbReference type="Proteomes" id="UP000006502"/>
    </source>
</evidence>
<keyword evidence="9" id="KW-1185">Reference proteome</keyword>